<dbReference type="AlphaFoldDB" id="A0AAN6E6P0"/>
<feature type="region of interest" description="Disordered" evidence="1">
    <location>
        <begin position="157"/>
        <end position="263"/>
    </location>
</feature>
<feature type="compositionally biased region" description="Acidic residues" evidence="1">
    <location>
        <begin position="393"/>
        <end position="413"/>
    </location>
</feature>
<dbReference type="InterPro" id="IPR009072">
    <property type="entry name" value="Histone-fold"/>
</dbReference>
<name>A0AAN6E6P0_9EURO</name>
<keyword evidence="3" id="KW-1185">Reference proteome</keyword>
<accession>A0AAN6E6P0</accession>
<feature type="compositionally biased region" description="Basic and acidic residues" evidence="1">
    <location>
        <begin position="243"/>
        <end position="255"/>
    </location>
</feature>
<dbReference type="Proteomes" id="UP001203852">
    <property type="component" value="Unassembled WGS sequence"/>
</dbReference>
<dbReference type="Gene3D" id="1.10.20.10">
    <property type="entry name" value="Histone, subunit A"/>
    <property type="match status" value="1"/>
</dbReference>
<evidence type="ECO:0000313" key="3">
    <source>
        <dbReference type="Proteomes" id="UP001203852"/>
    </source>
</evidence>
<dbReference type="PANTHER" id="PTHR15992">
    <property type="entry name" value="HOLLIDAY JUNCTION RECOGNITION PROTEIN"/>
    <property type="match status" value="1"/>
</dbReference>
<organism evidence="2 3">
    <name type="scientific">Exophiala viscosa</name>
    <dbReference type="NCBI Taxonomy" id="2486360"/>
    <lineage>
        <taxon>Eukaryota</taxon>
        <taxon>Fungi</taxon>
        <taxon>Dikarya</taxon>
        <taxon>Ascomycota</taxon>
        <taxon>Pezizomycotina</taxon>
        <taxon>Eurotiomycetes</taxon>
        <taxon>Chaetothyriomycetidae</taxon>
        <taxon>Chaetothyriales</taxon>
        <taxon>Herpotrichiellaceae</taxon>
        <taxon>Exophiala</taxon>
    </lineage>
</organism>
<dbReference type="Pfam" id="PF10384">
    <property type="entry name" value="Scm3"/>
    <property type="match status" value="1"/>
</dbReference>
<feature type="compositionally biased region" description="Acidic residues" evidence="1">
    <location>
        <begin position="160"/>
        <end position="175"/>
    </location>
</feature>
<comment type="caution">
    <text evidence="2">The sequence shown here is derived from an EMBL/GenBank/DDBJ whole genome shotgun (WGS) entry which is preliminary data.</text>
</comment>
<sequence>MYTVFAAGVQSQPSHLQRVLSDGSDTSAIEEPFRKRPRLSMFADESSDEVLDEDLGTLRSRNDKLLKSRFESIFEKYSRDFTGVGDEINLWTGEIEVNNGHLHGSRNETDTGAEDASKGKSLLRAMTEAEGAEDEYFDNEGADEVLQSIEEIVENAALSSDEEEEEVPMNSDDELFAPVQSQPDFPAPEVPLRSSTIRTDAPDSDGDSLFEVCNPVRSDSPDSLFEVQQPPRCDSPDSLFEVRQPEEDLAGRDTAKSSLESLRQDEEIDETLIMERFGPKMGEEVLAIVRQAQSTAAEAHIEPAWRIPVNAIPPRTARSTSSSRTPSGSTPLPQAVHEPPSPDHGKSLWQPSNEGRTARTKHLMRFRRTIRADSEDPLQGNFPLEAEARSDGGDDPEWTLAEQDEEEEDDEDYRDGTEFDIMSGKQRHFENEHVDLMKQGICSFCRRKFASRGGVFTHWRNLVRDSDKKGTDIDEVHDMHWIRGYRAESNTKPKRPRLALCDFKAMVELHEGAGLSFAEIAKCKVLRTKKTGPVLNEVYDKFRTVPGDRDLVDERKWSEKELRILDELRQDPSHEVATFAKRLPGFSDTNIGNKLAEIWLKPFRDRRKAAAIQSRQQSGRRLHRQSSVEILEIKEEDSDDELFGPR</sequence>
<evidence type="ECO:0000313" key="2">
    <source>
        <dbReference type="EMBL" id="KAI1618462.1"/>
    </source>
</evidence>
<dbReference type="PANTHER" id="PTHR15992:SF5">
    <property type="entry name" value="HOLLIDAY JUNCTION RECOGNITION PROTEIN"/>
    <property type="match status" value="1"/>
</dbReference>
<dbReference type="GO" id="GO:0042393">
    <property type="term" value="F:histone binding"/>
    <property type="evidence" value="ECO:0007669"/>
    <property type="project" value="InterPro"/>
</dbReference>
<feature type="compositionally biased region" description="Basic residues" evidence="1">
    <location>
        <begin position="358"/>
        <end position="369"/>
    </location>
</feature>
<gene>
    <name evidence="2" type="ORF">EDD36DRAFT_32226</name>
</gene>
<dbReference type="InterPro" id="IPR018465">
    <property type="entry name" value="Scm3/HJURP"/>
</dbReference>
<feature type="compositionally biased region" description="Low complexity" evidence="1">
    <location>
        <begin position="313"/>
        <end position="331"/>
    </location>
</feature>
<dbReference type="EMBL" id="MU404350">
    <property type="protein sequence ID" value="KAI1618462.1"/>
    <property type="molecule type" value="Genomic_DNA"/>
</dbReference>
<dbReference type="GO" id="GO:0046982">
    <property type="term" value="F:protein heterodimerization activity"/>
    <property type="evidence" value="ECO:0007669"/>
    <property type="project" value="InterPro"/>
</dbReference>
<evidence type="ECO:0000256" key="1">
    <source>
        <dbReference type="SAM" id="MobiDB-lite"/>
    </source>
</evidence>
<dbReference type="GO" id="GO:0005634">
    <property type="term" value="C:nucleus"/>
    <property type="evidence" value="ECO:0007669"/>
    <property type="project" value="InterPro"/>
</dbReference>
<protein>
    <submittedName>
        <fullName evidence="2">Uncharacterized protein</fullName>
    </submittedName>
</protein>
<proteinExistence type="predicted"/>
<feature type="region of interest" description="Disordered" evidence="1">
    <location>
        <begin position="306"/>
        <end position="414"/>
    </location>
</feature>
<reference evidence="2" key="1">
    <citation type="journal article" date="2022" name="bioRxiv">
        <title>Deciphering the potential niche of two novel black yeast fungi from a biological soil crust based on their genomes, phenotypes, and melanin regulation.</title>
        <authorList>
            <consortium name="DOE Joint Genome Institute"/>
            <person name="Carr E.C."/>
            <person name="Barton Q."/>
            <person name="Grambo S."/>
            <person name="Sullivan M."/>
            <person name="Renfro C.M."/>
            <person name="Kuo A."/>
            <person name="Pangilinan J."/>
            <person name="Lipzen A."/>
            <person name="Keymanesh K."/>
            <person name="Savage E."/>
            <person name="Barry K."/>
            <person name="Grigoriev I.V."/>
            <person name="Riekhof W.R."/>
            <person name="Harris S.S."/>
        </authorList>
    </citation>
    <scope>NUCLEOTIDE SEQUENCE</scope>
    <source>
        <strain evidence="2">JF 03-4F</strain>
    </source>
</reference>